<dbReference type="Gene3D" id="3.20.20.80">
    <property type="entry name" value="Glycosidases"/>
    <property type="match status" value="1"/>
</dbReference>
<evidence type="ECO:0000256" key="1">
    <source>
        <dbReference type="ARBA" id="ARBA00007806"/>
    </source>
</evidence>
<gene>
    <name evidence="6" type="ORF">RM698_17940</name>
</gene>
<feature type="domain" description="Glycosyl hydrolase family 31 C-terminal" evidence="5">
    <location>
        <begin position="588"/>
        <end position="673"/>
    </location>
</feature>
<accession>A0ABU2R6B7</accession>
<feature type="domain" description="Glycoside hydrolase family 31 TIM barrel" evidence="3">
    <location>
        <begin position="242"/>
        <end position="577"/>
    </location>
</feature>
<dbReference type="InterPro" id="IPR051816">
    <property type="entry name" value="Glycosyl_Hydrolase_31"/>
</dbReference>
<evidence type="ECO:0000259" key="4">
    <source>
        <dbReference type="Pfam" id="PF13802"/>
    </source>
</evidence>
<dbReference type="InterPro" id="IPR025887">
    <property type="entry name" value="Glyco_hydro_31_N_dom"/>
</dbReference>
<dbReference type="SUPFAM" id="SSF51445">
    <property type="entry name" value="(Trans)glycosidases"/>
    <property type="match status" value="1"/>
</dbReference>
<dbReference type="PANTHER" id="PTHR43863">
    <property type="entry name" value="HYDROLASE, PUTATIVE (AFU_ORTHOLOGUE AFUA_1G03140)-RELATED"/>
    <property type="match status" value="1"/>
</dbReference>
<dbReference type="InterPro" id="IPR017853">
    <property type="entry name" value="GH"/>
</dbReference>
<dbReference type="EMBL" id="JAVRET010000040">
    <property type="protein sequence ID" value="MDT0410924.1"/>
    <property type="molecule type" value="Genomic_DNA"/>
</dbReference>
<dbReference type="InterPro" id="IPR048395">
    <property type="entry name" value="Glyco_hydro_31_C"/>
</dbReference>
<sequence length="683" mass="75092">MYPFREISSGIEWRHDGRLLRVETWGPDAVRVRAAPGALPDDQPGALGATAPEGPAPEVALPAPGAVERTFLGGLGVNGALRGPAARLRHGAVTVEITPDGVLRFLGAEERELLAEEPAHFWWPGPRPFTPRGDGGHRAEQHFRAYEGERLYGLGQHQHGLLDQKGAVLDLRQRNGEVTVPLLLSSRGYGLLWNNPAVGTVELGVNRTRWTAERTRSIDYWFTAGTPAEVLSRYADATGHAPVLPEWATGFWQSKLRYRSQAELLDVARAYHRRGLPLSVIVADFYHWTSLGGWAFDPEEWPDPKAMAAELHGMGTRLVVSVWPSVNPASPRWAEMRERGLLVGTTDPAGTHTRWVDKPSDEPVGVSFYDPTSPEARAYLWQALDEGYRTHGVDAFWLDADEPEIAPVDVDALRFHAGPGAEVANLYPREHARAVWEGVRASGEETTVSLSRSAWAGSQRYGTALWSGDIGVDFPTLRRQIAAGLNAGLSGIPWWCSDTGGFHGGDPDDPAYREVMIRWFQFGALSPLFRLHGDREPRKPLGRAITGGPNEVWSYGSWAYGILTSFLALRERLRPYLGRVMREAAERGLPAMRALFLEFPGDPAAWVADDTYLLGPDLLVAPVTGAGVRERDVYLPAGARWRDAWTGRDLEAGRTHRVAAPLDLLPLFVRDGAELPVAPQALG</sequence>
<dbReference type="Gene3D" id="2.60.40.1760">
    <property type="entry name" value="glycosyl hydrolase (family 31)"/>
    <property type="match status" value="1"/>
</dbReference>
<dbReference type="GO" id="GO:0016787">
    <property type="term" value="F:hydrolase activity"/>
    <property type="evidence" value="ECO:0007669"/>
    <property type="project" value="UniProtKB-KW"/>
</dbReference>
<dbReference type="InterPro" id="IPR011013">
    <property type="entry name" value="Gal_mutarotase_sf_dom"/>
</dbReference>
<dbReference type="Pfam" id="PF21365">
    <property type="entry name" value="Glyco_hydro_31_3rd"/>
    <property type="match status" value="1"/>
</dbReference>
<organism evidence="6 7">
    <name type="scientific">Streptomyces evansiae</name>
    <dbReference type="NCBI Taxonomy" id="3075535"/>
    <lineage>
        <taxon>Bacteria</taxon>
        <taxon>Bacillati</taxon>
        <taxon>Actinomycetota</taxon>
        <taxon>Actinomycetes</taxon>
        <taxon>Kitasatosporales</taxon>
        <taxon>Streptomycetaceae</taxon>
        <taxon>Streptomyces</taxon>
    </lineage>
</organism>
<proteinExistence type="inferred from homology"/>
<dbReference type="Proteomes" id="UP001183610">
    <property type="component" value="Unassembled WGS sequence"/>
</dbReference>
<keyword evidence="2 6" id="KW-0378">Hydrolase</keyword>
<dbReference type="SUPFAM" id="SSF74650">
    <property type="entry name" value="Galactose mutarotase-like"/>
    <property type="match status" value="1"/>
</dbReference>
<comment type="similarity">
    <text evidence="1 2">Belongs to the glycosyl hydrolase 31 family.</text>
</comment>
<dbReference type="SUPFAM" id="SSF51011">
    <property type="entry name" value="Glycosyl hydrolase domain"/>
    <property type="match status" value="1"/>
</dbReference>
<comment type="caution">
    <text evidence="6">The sequence shown here is derived from an EMBL/GenBank/DDBJ whole genome shotgun (WGS) entry which is preliminary data.</text>
</comment>
<feature type="domain" description="Glycoside hydrolase family 31 N-terminal" evidence="4">
    <location>
        <begin position="26"/>
        <end position="201"/>
    </location>
</feature>
<keyword evidence="2" id="KW-0326">Glycosidase</keyword>
<name>A0ABU2R6B7_9ACTN</name>
<evidence type="ECO:0000313" key="7">
    <source>
        <dbReference type="Proteomes" id="UP001183610"/>
    </source>
</evidence>
<dbReference type="PANTHER" id="PTHR43863:SF2">
    <property type="entry name" value="MALTASE-GLUCOAMYLASE"/>
    <property type="match status" value="1"/>
</dbReference>
<evidence type="ECO:0000256" key="2">
    <source>
        <dbReference type="RuleBase" id="RU361185"/>
    </source>
</evidence>
<protein>
    <submittedName>
        <fullName evidence="6">Glycoside hydrolase family 31 protein</fullName>
    </submittedName>
</protein>
<evidence type="ECO:0000259" key="3">
    <source>
        <dbReference type="Pfam" id="PF01055"/>
    </source>
</evidence>
<dbReference type="InterPro" id="IPR000322">
    <property type="entry name" value="Glyco_hydro_31_TIM"/>
</dbReference>
<dbReference type="InterPro" id="IPR013780">
    <property type="entry name" value="Glyco_hydro_b"/>
</dbReference>
<evidence type="ECO:0000313" key="6">
    <source>
        <dbReference type="EMBL" id="MDT0410924.1"/>
    </source>
</evidence>
<reference evidence="7" key="1">
    <citation type="submission" date="2023-07" db="EMBL/GenBank/DDBJ databases">
        <title>30 novel species of actinomycetes from the DSMZ collection.</title>
        <authorList>
            <person name="Nouioui I."/>
        </authorList>
    </citation>
    <scope>NUCLEOTIDE SEQUENCE [LARGE SCALE GENOMIC DNA]</scope>
    <source>
        <strain evidence="7">DSM 41979</strain>
    </source>
</reference>
<evidence type="ECO:0000259" key="5">
    <source>
        <dbReference type="Pfam" id="PF21365"/>
    </source>
</evidence>
<dbReference type="Pfam" id="PF13802">
    <property type="entry name" value="Gal_mutarotas_2"/>
    <property type="match status" value="1"/>
</dbReference>
<keyword evidence="7" id="KW-1185">Reference proteome</keyword>
<dbReference type="CDD" id="cd06591">
    <property type="entry name" value="GH31_xylosidase_XylS"/>
    <property type="match status" value="1"/>
</dbReference>
<dbReference type="CDD" id="cd14752">
    <property type="entry name" value="GH31_N"/>
    <property type="match status" value="1"/>
</dbReference>
<dbReference type="Gene3D" id="2.60.40.1180">
    <property type="entry name" value="Golgi alpha-mannosidase II"/>
    <property type="match status" value="1"/>
</dbReference>
<dbReference type="Pfam" id="PF01055">
    <property type="entry name" value="Glyco_hydro_31_2nd"/>
    <property type="match status" value="1"/>
</dbReference>